<proteinExistence type="predicted"/>
<feature type="compositionally biased region" description="Polar residues" evidence="1">
    <location>
        <begin position="18"/>
        <end position="27"/>
    </location>
</feature>
<evidence type="ECO:0000313" key="2">
    <source>
        <dbReference type="EMBL" id="JAH05438.1"/>
    </source>
</evidence>
<dbReference type="EMBL" id="GBXM01106090">
    <property type="protein sequence ID" value="JAH02487.1"/>
    <property type="molecule type" value="Transcribed_RNA"/>
</dbReference>
<reference evidence="2" key="1">
    <citation type="submission" date="2014-11" db="EMBL/GenBank/DDBJ databases">
        <authorList>
            <person name="Amaro Gonzalez C."/>
        </authorList>
    </citation>
    <scope>NUCLEOTIDE SEQUENCE</scope>
</reference>
<evidence type="ECO:0000256" key="1">
    <source>
        <dbReference type="SAM" id="MobiDB-lite"/>
    </source>
</evidence>
<organism evidence="2">
    <name type="scientific">Anguilla anguilla</name>
    <name type="common">European freshwater eel</name>
    <name type="synonym">Muraena anguilla</name>
    <dbReference type="NCBI Taxonomy" id="7936"/>
    <lineage>
        <taxon>Eukaryota</taxon>
        <taxon>Metazoa</taxon>
        <taxon>Chordata</taxon>
        <taxon>Craniata</taxon>
        <taxon>Vertebrata</taxon>
        <taxon>Euteleostomi</taxon>
        <taxon>Actinopterygii</taxon>
        <taxon>Neopterygii</taxon>
        <taxon>Teleostei</taxon>
        <taxon>Anguilliformes</taxon>
        <taxon>Anguillidae</taxon>
        <taxon>Anguilla</taxon>
    </lineage>
</organism>
<name>A0A0E9PNM8_ANGAN</name>
<feature type="region of interest" description="Disordered" evidence="1">
    <location>
        <begin position="1"/>
        <end position="27"/>
    </location>
</feature>
<feature type="compositionally biased region" description="Polar residues" evidence="1">
    <location>
        <begin position="1"/>
        <end position="10"/>
    </location>
</feature>
<dbReference type="AlphaFoldDB" id="A0A0E9PNM8"/>
<protein>
    <submittedName>
        <fullName evidence="2">Uncharacterized protein</fullName>
    </submittedName>
</protein>
<reference evidence="2" key="2">
    <citation type="journal article" date="2015" name="Fish Shellfish Immunol.">
        <title>Early steps in the European eel (Anguilla anguilla)-Vibrio vulnificus interaction in the gills: Role of the RtxA13 toxin.</title>
        <authorList>
            <person name="Callol A."/>
            <person name="Pajuelo D."/>
            <person name="Ebbesson L."/>
            <person name="Teles M."/>
            <person name="MacKenzie S."/>
            <person name="Amaro C."/>
        </authorList>
    </citation>
    <scope>NUCLEOTIDE SEQUENCE</scope>
</reference>
<accession>A0A0E9PNM8</accession>
<dbReference type="EMBL" id="GBXM01088487">
    <property type="protein sequence ID" value="JAH20090.1"/>
    <property type="molecule type" value="Transcribed_RNA"/>
</dbReference>
<dbReference type="EMBL" id="GBXM01103139">
    <property type="protein sequence ID" value="JAH05438.1"/>
    <property type="molecule type" value="Transcribed_RNA"/>
</dbReference>
<sequence>MCTLRFSLTESPEAHSDQLVQSSHREE</sequence>